<organism evidence="1 2">
    <name type="scientific">Nocardia iowensis</name>
    <dbReference type="NCBI Taxonomy" id="204891"/>
    <lineage>
        <taxon>Bacteria</taxon>
        <taxon>Bacillati</taxon>
        <taxon>Actinomycetota</taxon>
        <taxon>Actinomycetes</taxon>
        <taxon>Mycobacteriales</taxon>
        <taxon>Nocardiaceae</taxon>
        <taxon>Nocardia</taxon>
    </lineage>
</organism>
<dbReference type="EMBL" id="CP078145">
    <property type="protein sequence ID" value="QXN94608.1"/>
    <property type="molecule type" value="Genomic_DNA"/>
</dbReference>
<reference evidence="1 2" key="1">
    <citation type="submission" date="2021-07" db="EMBL/GenBank/DDBJ databases">
        <title>Whole Genome Sequence of Nocardia Iowensis.</title>
        <authorList>
            <person name="Lamm A."/>
            <person name="Collins-Fairclough A.M."/>
            <person name="Bunk B."/>
            <person name="Sproer C."/>
        </authorList>
    </citation>
    <scope>NUCLEOTIDE SEQUENCE [LARGE SCALE GENOMIC DNA]</scope>
    <source>
        <strain evidence="1 2">NRRL 5646</strain>
    </source>
</reference>
<gene>
    <name evidence="1" type="ORF">KV110_17075</name>
</gene>
<dbReference type="RefSeq" id="WP_218477230.1">
    <property type="nucleotide sequence ID" value="NZ_BAABJN010000015.1"/>
</dbReference>
<dbReference type="Pfam" id="PF10014">
    <property type="entry name" value="2OG-Fe_Oxy_2"/>
    <property type="match status" value="1"/>
</dbReference>
<evidence type="ECO:0000313" key="2">
    <source>
        <dbReference type="Proteomes" id="UP000694257"/>
    </source>
</evidence>
<accession>A0ABX8RY67</accession>
<keyword evidence="2" id="KW-1185">Reference proteome</keyword>
<proteinExistence type="predicted"/>
<keyword evidence="1" id="KW-0223">Dioxygenase</keyword>
<dbReference type="Proteomes" id="UP000694257">
    <property type="component" value="Chromosome"/>
</dbReference>
<protein>
    <submittedName>
        <fullName evidence="1">2OG-Fe dioxygenase family protein</fullName>
    </submittedName>
</protein>
<evidence type="ECO:0000313" key="1">
    <source>
        <dbReference type="EMBL" id="QXN94608.1"/>
    </source>
</evidence>
<keyword evidence="1" id="KW-0560">Oxidoreductase</keyword>
<dbReference type="InterPro" id="IPR018724">
    <property type="entry name" value="2OG-Fe_dioxygenase"/>
</dbReference>
<sequence length="161" mass="18033">MLEEHTDTTIVVPAGVPGRHPHLQRRTYRRVTVLTDPAFKALVERMLQLIPPQSRQGSGTFAIHLLRTFTNVVTGVHQDGEQYVFVYVLDKHAQGGETILYSGDGPRNRVFGIELRPGQLLAFDDVKFLHEATPLRPLPGQLRAHRDALVCTVNLPKIVGR</sequence>
<name>A0ABX8RY67_NOCIO</name>
<dbReference type="GO" id="GO:0051213">
    <property type="term" value="F:dioxygenase activity"/>
    <property type="evidence" value="ECO:0007669"/>
    <property type="project" value="UniProtKB-KW"/>
</dbReference>